<dbReference type="GeneID" id="67021298"/>
<comment type="caution">
    <text evidence="2">The sequence shown here is derived from an EMBL/GenBank/DDBJ whole genome shotgun (WGS) entry which is preliminary data.</text>
</comment>
<feature type="region of interest" description="Disordered" evidence="1">
    <location>
        <begin position="304"/>
        <end position="379"/>
    </location>
</feature>
<feature type="compositionally biased region" description="Polar residues" evidence="1">
    <location>
        <begin position="304"/>
        <end position="326"/>
    </location>
</feature>
<keyword evidence="3" id="KW-1185">Reference proteome</keyword>
<evidence type="ECO:0000313" key="3">
    <source>
        <dbReference type="Proteomes" id="UP000676310"/>
    </source>
</evidence>
<feature type="compositionally biased region" description="Acidic residues" evidence="1">
    <location>
        <begin position="464"/>
        <end position="473"/>
    </location>
</feature>
<accession>A0A8J2I7I2</accession>
<proteinExistence type="predicted"/>
<feature type="compositionally biased region" description="Low complexity" evidence="1">
    <location>
        <begin position="327"/>
        <end position="344"/>
    </location>
</feature>
<feature type="compositionally biased region" description="Basic and acidic residues" evidence="1">
    <location>
        <begin position="267"/>
        <end position="276"/>
    </location>
</feature>
<reference evidence="2" key="1">
    <citation type="submission" date="2021-05" db="EMBL/GenBank/DDBJ databases">
        <authorList>
            <person name="Stam R."/>
        </authorList>
    </citation>
    <scope>NUCLEOTIDE SEQUENCE</scope>
    <source>
        <strain evidence="2">CS162</strain>
    </source>
</reference>
<protein>
    <submittedName>
        <fullName evidence="2">Uncharacterized protein</fullName>
    </submittedName>
</protein>
<name>A0A8J2I7I2_9PLEO</name>
<dbReference type="Proteomes" id="UP000676310">
    <property type="component" value="Unassembled WGS sequence"/>
</dbReference>
<gene>
    <name evidence="2" type="ORF">ALTATR162_LOCUS9112</name>
</gene>
<feature type="region of interest" description="Disordered" evidence="1">
    <location>
        <begin position="267"/>
        <end position="288"/>
    </location>
</feature>
<sequence length="620" mass="69444">MSGTPTATCPLHCASTTSHPLTSTRAAALIFGPELYPIYIHWQTNIEDPEQAAFYSSRLAWRQIIRAAREEDVGGLPSVQTFKAFMNTRQVKEKLYMRDSEESPIEEDSRDEEESLGLLSTRLCKHSIHPGNPCTAIDVCPVCLMCQCLASLERIANVWRLVGGPCKSRISEDTGVSLIEPNELTIYHTTRRIWHAEKGRWANLVSIYEQYATGERWWEEDSRQDGFAILDSVNGASSCMKAFGLATRTPFLVEGWSEIFVPNGRLEQRSAEDKRTKLPSSSPDPLGTELERLQYFAGASNRTVKQVNQTTPGLNGANTISSPSNNSDMPPRSPSTSSDSSIYRPSPPPPQKSPRDHLPSPSIFGVSFPEDLPSPSSRRSIYYQRASPFYERGRHASPFGRTWVDTSFMSDSKYGSSGIEEDEDEELHRLTGERDESFEDAKEIGHQGLVAFADVGLGLKDEEAGQEQEDDWSDWSHNDNDDDDDDDLIVHTGRNTVNQKRLPDQVMGSSIRRPVFSFSWRQHPEAETKVETDHDAVADEFDDEEAEQAMRDMASDALGACTAPTISTDMNMATGEGAEDVNMVSLVEPQIQASPRRRSHDDFIEFEESEEEDHVKRHCH</sequence>
<dbReference type="AlphaFoldDB" id="A0A8J2I7I2"/>
<feature type="region of interest" description="Disordered" evidence="1">
    <location>
        <begin position="458"/>
        <end position="488"/>
    </location>
</feature>
<evidence type="ECO:0000256" key="1">
    <source>
        <dbReference type="SAM" id="MobiDB-lite"/>
    </source>
</evidence>
<organism evidence="2 3">
    <name type="scientific">Alternaria atra</name>
    <dbReference type="NCBI Taxonomy" id="119953"/>
    <lineage>
        <taxon>Eukaryota</taxon>
        <taxon>Fungi</taxon>
        <taxon>Dikarya</taxon>
        <taxon>Ascomycota</taxon>
        <taxon>Pezizomycotina</taxon>
        <taxon>Dothideomycetes</taxon>
        <taxon>Pleosporomycetidae</taxon>
        <taxon>Pleosporales</taxon>
        <taxon>Pleosporineae</taxon>
        <taxon>Pleosporaceae</taxon>
        <taxon>Alternaria</taxon>
        <taxon>Alternaria sect. Ulocladioides</taxon>
    </lineage>
</organism>
<dbReference type="EMBL" id="CAJRGZ010000023">
    <property type="protein sequence ID" value="CAG5179257.1"/>
    <property type="molecule type" value="Genomic_DNA"/>
</dbReference>
<dbReference type="RefSeq" id="XP_043172680.1">
    <property type="nucleotide sequence ID" value="XM_043316745.1"/>
</dbReference>
<dbReference type="OrthoDB" id="3789817at2759"/>
<feature type="region of interest" description="Disordered" evidence="1">
    <location>
        <begin position="589"/>
        <end position="620"/>
    </location>
</feature>
<evidence type="ECO:0000313" key="2">
    <source>
        <dbReference type="EMBL" id="CAG5179257.1"/>
    </source>
</evidence>